<evidence type="ECO:0000259" key="1">
    <source>
        <dbReference type="Pfam" id="PF07727"/>
    </source>
</evidence>
<gene>
    <name evidence="2" type="primary">RE1_2693</name>
    <name evidence="2" type="ORF">CK203_048986</name>
</gene>
<feature type="domain" description="Reverse transcriptase Ty1/copia-type" evidence="1">
    <location>
        <begin position="3"/>
        <end position="76"/>
    </location>
</feature>
<dbReference type="CDD" id="cd09272">
    <property type="entry name" value="RNase_HI_RT_Ty1"/>
    <property type="match status" value="1"/>
</dbReference>
<comment type="caution">
    <text evidence="2">The sequence shown here is derived from an EMBL/GenBank/DDBJ whole genome shotgun (WGS) entry which is preliminary data.</text>
</comment>
<dbReference type="InterPro" id="IPR013103">
    <property type="entry name" value="RVT_2"/>
</dbReference>
<dbReference type="Pfam" id="PF07727">
    <property type="entry name" value="RVT_2"/>
    <property type="match status" value="1"/>
</dbReference>
<dbReference type="PANTHER" id="PTHR11439">
    <property type="entry name" value="GAG-POL-RELATED RETROTRANSPOSON"/>
    <property type="match status" value="1"/>
</dbReference>
<proteinExistence type="predicted"/>
<evidence type="ECO:0000313" key="3">
    <source>
        <dbReference type="Proteomes" id="UP000288805"/>
    </source>
</evidence>
<dbReference type="Proteomes" id="UP000288805">
    <property type="component" value="Unassembled WGS sequence"/>
</dbReference>
<dbReference type="AlphaFoldDB" id="A0A438HD89"/>
<accession>A0A438HD89</accession>
<evidence type="ECO:0000313" key="2">
    <source>
        <dbReference type="EMBL" id="RVW82434.1"/>
    </source>
</evidence>
<dbReference type="PANTHER" id="PTHR11439:SF486">
    <property type="entry name" value="RLK (RECEPTOR-LIKE KINASE) PROTEIN, PUTATIVE-RELATED"/>
    <property type="match status" value="1"/>
</dbReference>
<protein>
    <submittedName>
        <fullName evidence="2">Retrovirus-related Pol polyprotein from transposon RE1</fullName>
    </submittedName>
</protein>
<dbReference type="InterPro" id="IPR043502">
    <property type="entry name" value="DNA/RNA_pol_sf"/>
</dbReference>
<organism evidence="2 3">
    <name type="scientific">Vitis vinifera</name>
    <name type="common">Grape</name>
    <dbReference type="NCBI Taxonomy" id="29760"/>
    <lineage>
        <taxon>Eukaryota</taxon>
        <taxon>Viridiplantae</taxon>
        <taxon>Streptophyta</taxon>
        <taxon>Embryophyta</taxon>
        <taxon>Tracheophyta</taxon>
        <taxon>Spermatophyta</taxon>
        <taxon>Magnoliopsida</taxon>
        <taxon>eudicotyledons</taxon>
        <taxon>Gunneridae</taxon>
        <taxon>Pentapetalae</taxon>
        <taxon>rosids</taxon>
        <taxon>Vitales</taxon>
        <taxon>Vitaceae</taxon>
        <taxon>Viteae</taxon>
        <taxon>Vitis</taxon>
    </lineage>
</organism>
<sequence>MAILIVYVDDIILSGNDMEELQKLKKYLSEEFEVKDLGNLKYFLVSVVSQFMHSPTEEQMEAVYRILRYLKMTPGKGNLVTWRSKKQSVVARSSAEAEYRALAQGICEGIWIKRVLSELGQTSSSPILMMCDNQAAISIAKNPVHHDRTKHIEIDRHFITEKVTSETIKLNYVPTKHQTADILTKALPRPNFEDLTFKLGLYDIYSPT</sequence>
<reference evidence="2 3" key="1">
    <citation type="journal article" date="2018" name="PLoS Genet.">
        <title>Population sequencing reveals clonal diversity and ancestral inbreeding in the grapevine cultivar Chardonnay.</title>
        <authorList>
            <person name="Roach M.J."/>
            <person name="Johnson D.L."/>
            <person name="Bohlmann J."/>
            <person name="van Vuuren H.J."/>
            <person name="Jones S.J."/>
            <person name="Pretorius I.S."/>
            <person name="Schmidt S.A."/>
            <person name="Borneman A.R."/>
        </authorList>
    </citation>
    <scope>NUCLEOTIDE SEQUENCE [LARGE SCALE GENOMIC DNA]</scope>
    <source>
        <strain evidence="3">cv. Chardonnay</strain>
        <tissue evidence="2">Leaf</tissue>
    </source>
</reference>
<dbReference type="SUPFAM" id="SSF56672">
    <property type="entry name" value="DNA/RNA polymerases"/>
    <property type="match status" value="1"/>
</dbReference>
<name>A0A438HD89_VITVI</name>
<dbReference type="EMBL" id="QGNW01000240">
    <property type="protein sequence ID" value="RVW82434.1"/>
    <property type="molecule type" value="Genomic_DNA"/>
</dbReference>